<feature type="domain" description="Pectinesterase inhibitor" evidence="3">
    <location>
        <begin position="43"/>
        <end position="201"/>
    </location>
</feature>
<sequence>MELGYTRFNSFCFAFILVALLSFGGTDQSTCSAARIPTAADTTSTEFIRAQCNATDYPQLCVATLSSYAPTIRRSAVRLADVALNVSLRHARSASAMMSRMSTGSGRMSRKEAEAVSDCIDALGDSVEYLRRSLARIGKAKGKDVRMRINDAQTWVSTALTDESTCMDELVGGAKGGSKTRSAIRSQVVKAAELTSNALALIGALSMSSA</sequence>
<dbReference type="Gene3D" id="1.20.140.40">
    <property type="entry name" value="Invertase/pectin methylesterase inhibitor family protein"/>
    <property type="match status" value="1"/>
</dbReference>
<proteinExistence type="predicted"/>
<feature type="chain" id="PRO_5043646307" evidence="2">
    <location>
        <begin position="29"/>
        <end position="210"/>
    </location>
</feature>
<dbReference type="EMBL" id="JANAVB010040817">
    <property type="protein sequence ID" value="KAJ6797652.1"/>
    <property type="molecule type" value="Genomic_DNA"/>
</dbReference>
<keyword evidence="5" id="KW-1185">Reference proteome</keyword>
<name>A0AAX6E0Q8_IRIPA</name>
<dbReference type="InterPro" id="IPR006501">
    <property type="entry name" value="Pectinesterase_inhib_dom"/>
</dbReference>
<dbReference type="CDD" id="cd15798">
    <property type="entry name" value="PMEI-like_3"/>
    <property type="match status" value="1"/>
</dbReference>
<dbReference type="PANTHER" id="PTHR31080">
    <property type="entry name" value="PECTINESTERASE INHIBITOR-LIKE"/>
    <property type="match status" value="1"/>
</dbReference>
<dbReference type="PANTHER" id="PTHR31080:SF87">
    <property type="entry name" value="PECTINESTERASE INHIBITOR 7"/>
    <property type="match status" value="1"/>
</dbReference>
<dbReference type="AlphaFoldDB" id="A0AAX6E0Q8"/>
<reference evidence="4" key="2">
    <citation type="submission" date="2023-04" db="EMBL/GenBank/DDBJ databases">
        <authorList>
            <person name="Bruccoleri R.E."/>
            <person name="Oakeley E.J."/>
            <person name="Faust A.-M."/>
            <person name="Dessus-Babus S."/>
            <person name="Altorfer M."/>
            <person name="Burckhardt D."/>
            <person name="Oertli M."/>
            <person name="Naumann U."/>
            <person name="Petersen F."/>
            <person name="Wong J."/>
        </authorList>
    </citation>
    <scope>NUCLEOTIDE SEQUENCE</scope>
    <source>
        <strain evidence="4">GSM-AAB239-AS_SAM_17_03QT</strain>
        <tissue evidence="4">Leaf</tissue>
    </source>
</reference>
<accession>A0AAX6E0Q8</accession>
<dbReference type="InterPro" id="IPR035513">
    <property type="entry name" value="Invertase/methylesterase_inhib"/>
</dbReference>
<evidence type="ECO:0000256" key="1">
    <source>
        <dbReference type="ARBA" id="ARBA00022729"/>
    </source>
</evidence>
<dbReference type="GO" id="GO:0004857">
    <property type="term" value="F:enzyme inhibitor activity"/>
    <property type="evidence" value="ECO:0007669"/>
    <property type="project" value="InterPro"/>
</dbReference>
<dbReference type="SMART" id="SM00856">
    <property type="entry name" value="PMEI"/>
    <property type="match status" value="1"/>
</dbReference>
<dbReference type="SUPFAM" id="SSF101148">
    <property type="entry name" value="Plant invertase/pectin methylesterase inhibitor"/>
    <property type="match status" value="1"/>
</dbReference>
<gene>
    <name evidence="4" type="ORF">M6B38_215830</name>
</gene>
<evidence type="ECO:0000256" key="2">
    <source>
        <dbReference type="SAM" id="SignalP"/>
    </source>
</evidence>
<comment type="caution">
    <text evidence="4">The sequence shown here is derived from an EMBL/GenBank/DDBJ whole genome shotgun (WGS) entry which is preliminary data.</text>
</comment>
<feature type="signal peptide" evidence="2">
    <location>
        <begin position="1"/>
        <end position="28"/>
    </location>
</feature>
<dbReference type="InterPro" id="IPR051955">
    <property type="entry name" value="PME_Inhibitor"/>
</dbReference>
<evidence type="ECO:0000313" key="4">
    <source>
        <dbReference type="EMBL" id="KAJ6797652.1"/>
    </source>
</evidence>
<protein>
    <submittedName>
        <fullName evidence="4">21 kDa protein-like</fullName>
    </submittedName>
</protein>
<evidence type="ECO:0000259" key="3">
    <source>
        <dbReference type="SMART" id="SM00856"/>
    </source>
</evidence>
<organism evidence="4 5">
    <name type="scientific">Iris pallida</name>
    <name type="common">Sweet iris</name>
    <dbReference type="NCBI Taxonomy" id="29817"/>
    <lineage>
        <taxon>Eukaryota</taxon>
        <taxon>Viridiplantae</taxon>
        <taxon>Streptophyta</taxon>
        <taxon>Embryophyta</taxon>
        <taxon>Tracheophyta</taxon>
        <taxon>Spermatophyta</taxon>
        <taxon>Magnoliopsida</taxon>
        <taxon>Liliopsida</taxon>
        <taxon>Asparagales</taxon>
        <taxon>Iridaceae</taxon>
        <taxon>Iridoideae</taxon>
        <taxon>Irideae</taxon>
        <taxon>Iris</taxon>
    </lineage>
</organism>
<evidence type="ECO:0000313" key="5">
    <source>
        <dbReference type="Proteomes" id="UP001140949"/>
    </source>
</evidence>
<dbReference type="Proteomes" id="UP001140949">
    <property type="component" value="Unassembled WGS sequence"/>
</dbReference>
<keyword evidence="1 2" id="KW-0732">Signal</keyword>
<dbReference type="NCBIfam" id="TIGR01614">
    <property type="entry name" value="PME_inhib"/>
    <property type="match status" value="1"/>
</dbReference>
<dbReference type="Pfam" id="PF04043">
    <property type="entry name" value="PMEI"/>
    <property type="match status" value="1"/>
</dbReference>
<reference evidence="4" key="1">
    <citation type="journal article" date="2023" name="GigaByte">
        <title>Genome assembly of the bearded iris, Iris pallida Lam.</title>
        <authorList>
            <person name="Bruccoleri R.E."/>
            <person name="Oakeley E.J."/>
            <person name="Faust A.M.E."/>
            <person name="Altorfer M."/>
            <person name="Dessus-Babus S."/>
            <person name="Burckhardt D."/>
            <person name="Oertli M."/>
            <person name="Naumann U."/>
            <person name="Petersen F."/>
            <person name="Wong J."/>
        </authorList>
    </citation>
    <scope>NUCLEOTIDE SEQUENCE</scope>
    <source>
        <strain evidence="4">GSM-AAB239-AS_SAM_17_03QT</strain>
    </source>
</reference>